<proteinExistence type="inferred from homology"/>
<comment type="caution">
    <text evidence="13">The sequence shown here is derived from an EMBL/GenBank/DDBJ whole genome shotgun (WGS) entry which is preliminary data.</text>
</comment>
<keyword evidence="6" id="KW-0677">Repeat</keyword>
<reference evidence="13 14" key="1">
    <citation type="journal article" date="2023" name="Elife">
        <title>Identification of key yeast species and microbe-microbe interactions impacting larval growth of Drosophila in the wild.</title>
        <authorList>
            <person name="Mure A."/>
            <person name="Sugiura Y."/>
            <person name="Maeda R."/>
            <person name="Honda K."/>
            <person name="Sakurai N."/>
            <person name="Takahashi Y."/>
            <person name="Watada M."/>
            <person name="Katoh T."/>
            <person name="Gotoh A."/>
            <person name="Gotoh Y."/>
            <person name="Taniguchi I."/>
            <person name="Nakamura K."/>
            <person name="Hayashi T."/>
            <person name="Katayama T."/>
            <person name="Uemura T."/>
            <person name="Hattori Y."/>
        </authorList>
    </citation>
    <scope>NUCLEOTIDE SEQUENCE [LARGE SCALE GENOMIC DNA]</scope>
    <source>
        <strain evidence="13 14">SC-9</strain>
    </source>
</reference>
<dbReference type="InterPro" id="IPR040122">
    <property type="entry name" value="Importin_beta"/>
</dbReference>
<feature type="domain" description="Importin N-terminal" evidence="12">
    <location>
        <begin position="32"/>
        <end position="102"/>
    </location>
</feature>
<dbReference type="Gene3D" id="1.25.10.10">
    <property type="entry name" value="Leucine-rich Repeat Variant"/>
    <property type="match status" value="1"/>
</dbReference>
<evidence type="ECO:0000256" key="6">
    <source>
        <dbReference type="ARBA" id="ARBA00022737"/>
    </source>
</evidence>
<keyword evidence="14" id="KW-1185">Reference proteome</keyword>
<keyword evidence="5" id="KW-0963">Cytoplasm</keyword>
<protein>
    <submittedName>
        <fullName evidence="13">Kap104 protein</fullName>
    </submittedName>
</protein>
<dbReference type="GeneID" id="90076002"/>
<dbReference type="SMART" id="SM00913">
    <property type="entry name" value="IBN_N"/>
    <property type="match status" value="1"/>
</dbReference>
<feature type="repeat" description="ARM" evidence="10">
    <location>
        <begin position="793"/>
        <end position="822"/>
    </location>
</feature>
<evidence type="ECO:0000256" key="2">
    <source>
        <dbReference type="ARBA" id="ARBA00004496"/>
    </source>
</evidence>
<dbReference type="GO" id="GO:0005737">
    <property type="term" value="C:cytoplasm"/>
    <property type="evidence" value="ECO:0007669"/>
    <property type="project" value="UniProtKB-SubCell"/>
</dbReference>
<evidence type="ECO:0000256" key="1">
    <source>
        <dbReference type="ARBA" id="ARBA00004259"/>
    </source>
</evidence>
<evidence type="ECO:0000256" key="10">
    <source>
        <dbReference type="PROSITE-ProRule" id="PRU00259"/>
    </source>
</evidence>
<dbReference type="EMBL" id="BTFZ01000013">
    <property type="protein sequence ID" value="GMM38027.1"/>
    <property type="molecule type" value="Genomic_DNA"/>
</dbReference>
<keyword evidence="7" id="KW-0653">Protein transport</keyword>
<evidence type="ECO:0000259" key="12">
    <source>
        <dbReference type="PROSITE" id="PS50166"/>
    </source>
</evidence>
<dbReference type="GO" id="GO:0005635">
    <property type="term" value="C:nuclear envelope"/>
    <property type="evidence" value="ECO:0007669"/>
    <property type="project" value="UniProtKB-SubCell"/>
</dbReference>
<dbReference type="InterPro" id="IPR016024">
    <property type="entry name" value="ARM-type_fold"/>
</dbReference>
<evidence type="ECO:0000256" key="7">
    <source>
        <dbReference type="ARBA" id="ARBA00022927"/>
    </source>
</evidence>
<dbReference type="RefSeq" id="XP_064855023.1">
    <property type="nucleotide sequence ID" value="XM_064998951.1"/>
</dbReference>
<evidence type="ECO:0000313" key="13">
    <source>
        <dbReference type="EMBL" id="GMM38027.1"/>
    </source>
</evidence>
<dbReference type="Pfam" id="PF13513">
    <property type="entry name" value="HEAT_EZ"/>
    <property type="match status" value="1"/>
</dbReference>
<dbReference type="Proteomes" id="UP001360560">
    <property type="component" value="Unassembled WGS sequence"/>
</dbReference>
<dbReference type="InterPro" id="IPR000225">
    <property type="entry name" value="Armadillo"/>
</dbReference>
<evidence type="ECO:0000256" key="9">
    <source>
        <dbReference type="ARBA" id="ARBA00038423"/>
    </source>
</evidence>
<keyword evidence="4" id="KW-0813">Transport</keyword>
<comment type="subcellular location">
    <subcellularLocation>
        <location evidence="2">Cytoplasm</location>
    </subcellularLocation>
    <subcellularLocation>
        <location evidence="1">Nucleus envelope</location>
    </subcellularLocation>
</comment>
<dbReference type="GO" id="GO:0006606">
    <property type="term" value="P:protein import into nucleus"/>
    <property type="evidence" value="ECO:0007669"/>
    <property type="project" value="InterPro"/>
</dbReference>
<name>A0AAV5QTW5_9ASCO</name>
<dbReference type="PROSITE" id="PS50166">
    <property type="entry name" value="IMPORTIN_B_NT"/>
    <property type="match status" value="1"/>
</dbReference>
<feature type="region of interest" description="Disordered" evidence="11">
    <location>
        <begin position="366"/>
        <end position="399"/>
    </location>
</feature>
<evidence type="ECO:0000256" key="5">
    <source>
        <dbReference type="ARBA" id="ARBA00022490"/>
    </source>
</evidence>
<feature type="compositionally biased region" description="Acidic residues" evidence="11">
    <location>
        <begin position="376"/>
        <end position="394"/>
    </location>
</feature>
<dbReference type="InterPro" id="IPR000357">
    <property type="entry name" value="HEAT"/>
</dbReference>
<dbReference type="Pfam" id="PF02985">
    <property type="entry name" value="HEAT"/>
    <property type="match status" value="1"/>
</dbReference>
<evidence type="ECO:0000256" key="11">
    <source>
        <dbReference type="SAM" id="MobiDB-lite"/>
    </source>
</evidence>
<dbReference type="FunFam" id="1.25.10.10:FF:000028">
    <property type="entry name" value="Transportin-1 isoform 1"/>
    <property type="match status" value="1"/>
</dbReference>
<evidence type="ECO:0000313" key="14">
    <source>
        <dbReference type="Proteomes" id="UP001360560"/>
    </source>
</evidence>
<evidence type="ECO:0000256" key="3">
    <source>
        <dbReference type="ARBA" id="ARBA00010907"/>
    </source>
</evidence>
<keyword evidence="8" id="KW-0539">Nucleus</keyword>
<dbReference type="GO" id="GO:0031981">
    <property type="term" value="C:nuclear lumen"/>
    <property type="evidence" value="ECO:0007669"/>
    <property type="project" value="UniProtKB-ARBA"/>
</dbReference>
<organism evidence="13 14">
    <name type="scientific">Saccharomycopsis crataegensis</name>
    <dbReference type="NCBI Taxonomy" id="43959"/>
    <lineage>
        <taxon>Eukaryota</taxon>
        <taxon>Fungi</taxon>
        <taxon>Dikarya</taxon>
        <taxon>Ascomycota</taxon>
        <taxon>Saccharomycotina</taxon>
        <taxon>Saccharomycetes</taxon>
        <taxon>Saccharomycopsidaceae</taxon>
        <taxon>Saccharomycopsis</taxon>
    </lineage>
</organism>
<comment type="similarity">
    <text evidence="9">Belongs to the importin beta family. Importin beta-2 subfamily.</text>
</comment>
<dbReference type="AlphaFoldDB" id="A0AAV5QTW5"/>
<dbReference type="InterPro" id="IPR011989">
    <property type="entry name" value="ARM-like"/>
</dbReference>
<sequence>MTDWQPEPNSLEQLRTIFSGSLSPDKSIRQQANEALEQARLQPDLDSYLLYILVEDANSGSNIRASAGLLLKNNIISKDFVHSKPKDVQISILNNILKGLLDSDTLVRNITGNVISALFQIYGIQDWPQVLVQLLELANGEKGNSLKSQEGAISALSKICEDSALSLDKEFNGQIPSEFLIPNFMSLLNHQSTAVISKSVVCLNQFITLKSPYIDQHFEELLLKVFNLTSINDDDIRKHICTSFYLILDKYPESLIPHIEGITNFCLHTIVESTKGEDGNEEVALEACEFLLGLATSSYDLSVIKNLLPNMIPILVEKMVYSKADIEIYEQLDSFDDAEIEDKDEDIRPTNARNKEKLATKLENKEISNTVKNASNDDDDDDDDDEDDDEDGSDDPSVWNLRKCSAATLDVLAKLTPQEVISIVLPILKEKIVSDQWPVREAGILAFGAISNACLEVEADKVPSLIPFLVERTQDPVPRVRQITCWTLGRYSGWVCEEAHKNGACANYYIPTLQAVMACALDNKKIVQQSACSCIDSFINNSEYDMIVGLIEPLLEHFNKCFLKYKRKNLVILYGALQTFVDKVGDVVTSKEEYITLLLPPLLEKWEQLPDDDKDLWPLLECMSSVAASLGELFAPYAVPAYQRSLRILQNCINLDKMCDVDPTINSPEKDFIITAIDLIDGLVQGLGVHSAELIMQNGGRDNNTNLVDLLLTCFQDPVHDVRQSAFALLGDLAIFVLRPVVLPYLHPIMQCIINEINSRNYEASPVCNNAAWTLGEMSLVMTKEELVPYLNDIIPSLIGLINDENYEQTVIENAAIAIGRLGTFCAQELSGHLSEFAIRWCTFMKYLESNEEKETSFKGMCSIICANPTGFGSNDGLLYFVDCIASYMHPSMELCGIFQKLLTGYKDMMGAEEWNQFLGNLEMDAQNVIKNRYGA</sequence>
<dbReference type="PANTHER" id="PTHR10527">
    <property type="entry name" value="IMPORTIN BETA"/>
    <property type="match status" value="1"/>
</dbReference>
<dbReference type="PROSITE" id="PS50176">
    <property type="entry name" value="ARM_REPEAT"/>
    <property type="match status" value="1"/>
</dbReference>
<evidence type="ECO:0000256" key="8">
    <source>
        <dbReference type="ARBA" id="ARBA00023242"/>
    </source>
</evidence>
<dbReference type="Pfam" id="PF03810">
    <property type="entry name" value="IBN_N"/>
    <property type="match status" value="1"/>
</dbReference>
<comment type="similarity">
    <text evidence="3">Belongs to the importin beta family. Importin beta-1 subfamily.</text>
</comment>
<evidence type="ECO:0000256" key="4">
    <source>
        <dbReference type="ARBA" id="ARBA00022448"/>
    </source>
</evidence>
<gene>
    <name evidence="13" type="ORF">DASC09_053520</name>
</gene>
<dbReference type="SUPFAM" id="SSF48371">
    <property type="entry name" value="ARM repeat"/>
    <property type="match status" value="1"/>
</dbReference>
<dbReference type="GO" id="GO:0031267">
    <property type="term" value="F:small GTPase binding"/>
    <property type="evidence" value="ECO:0007669"/>
    <property type="project" value="InterPro"/>
</dbReference>
<accession>A0AAV5QTW5</accession>
<dbReference type="InterPro" id="IPR001494">
    <property type="entry name" value="Importin-beta_N"/>
</dbReference>